<evidence type="ECO:0000313" key="1">
    <source>
        <dbReference type="EMBL" id="VDI31318.1"/>
    </source>
</evidence>
<keyword evidence="2" id="KW-1185">Reference proteome</keyword>
<organism evidence="1 2">
    <name type="scientific">Mytilus galloprovincialis</name>
    <name type="common">Mediterranean mussel</name>
    <dbReference type="NCBI Taxonomy" id="29158"/>
    <lineage>
        <taxon>Eukaryota</taxon>
        <taxon>Metazoa</taxon>
        <taxon>Spiralia</taxon>
        <taxon>Lophotrochozoa</taxon>
        <taxon>Mollusca</taxon>
        <taxon>Bivalvia</taxon>
        <taxon>Autobranchia</taxon>
        <taxon>Pteriomorphia</taxon>
        <taxon>Mytilida</taxon>
        <taxon>Mytiloidea</taxon>
        <taxon>Mytilidae</taxon>
        <taxon>Mytilinae</taxon>
        <taxon>Mytilus</taxon>
    </lineage>
</organism>
<evidence type="ECO:0000313" key="2">
    <source>
        <dbReference type="Proteomes" id="UP000596742"/>
    </source>
</evidence>
<dbReference type="AlphaFoldDB" id="A0A8B6E8A1"/>
<sequence>MDAPLDFRLDRNRILPNGLPSGSFGNYESAFAEGSRVSALNRSASGSIPDLARIGTPASLSQFPSRYFHHSVGAQGKLFSDIMCKRLYLNGVPIPGEQRISM</sequence>
<accession>A0A8B6E8A1</accession>
<proteinExistence type="predicted"/>
<gene>
    <name evidence="1" type="ORF">MGAL_10B046839</name>
</gene>
<reference evidence="1" key="1">
    <citation type="submission" date="2018-11" db="EMBL/GenBank/DDBJ databases">
        <authorList>
            <person name="Alioto T."/>
            <person name="Alioto T."/>
        </authorList>
    </citation>
    <scope>NUCLEOTIDE SEQUENCE</scope>
</reference>
<protein>
    <submittedName>
        <fullName evidence="1">Uncharacterized protein</fullName>
    </submittedName>
</protein>
<comment type="caution">
    <text evidence="1">The sequence shown here is derived from an EMBL/GenBank/DDBJ whole genome shotgun (WGS) entry which is preliminary data.</text>
</comment>
<dbReference type="EMBL" id="UYJE01004775">
    <property type="protein sequence ID" value="VDI31318.1"/>
    <property type="molecule type" value="Genomic_DNA"/>
</dbReference>
<name>A0A8B6E8A1_MYTGA</name>
<dbReference type="Proteomes" id="UP000596742">
    <property type="component" value="Unassembled WGS sequence"/>
</dbReference>